<name>A0A3S2UGH6_9BACI</name>
<dbReference type="GO" id="GO:0033539">
    <property type="term" value="P:fatty acid beta-oxidation using acyl-CoA dehydrogenase"/>
    <property type="evidence" value="ECO:0007669"/>
    <property type="project" value="TreeGrafter"/>
</dbReference>
<dbReference type="GO" id="GO:0050660">
    <property type="term" value="F:flavin adenine dinucleotide binding"/>
    <property type="evidence" value="ECO:0007669"/>
    <property type="project" value="InterPro"/>
</dbReference>
<dbReference type="GO" id="GO:0009055">
    <property type="term" value="F:electron transfer activity"/>
    <property type="evidence" value="ECO:0007669"/>
    <property type="project" value="InterPro"/>
</dbReference>
<dbReference type="AlphaFoldDB" id="A0A3S2UGH6"/>
<feature type="domain" description="Electron transfer flavoprotein alpha/beta-subunit N-terminal" evidence="3">
    <location>
        <begin position="5"/>
        <end position="191"/>
    </location>
</feature>
<sequence length="320" mass="34844">MDGKIVIIAEKRREKLHPVTLECIEAAKEISGTGEIIVLVFGDEEEEELAENLLYQDADRVLYMKNSRLSRLESESLLPLIQQTVEAEQPSFLLFGQTDLGKNLAAALSEKINLPLVSNIVEVEKTNALLVTRQILSGNVLEKVETNTPCILSIKQKAWKANNRLQEKKGKLETIHPTVKQPSFSLVRLEKKHTGKEELANAKVIAAAGRGVQNEKGYSLVQELAKTLKGTVGVSRGAVEIGVCDAANQIGQTGETVAPKMYIACGISGAIQHLVGVTAAEMIIAINNDAEAPIFQNADYGIIGDVFEVLPLLKKELDLL</sequence>
<dbReference type="Proteomes" id="UP000288024">
    <property type="component" value="Unassembled WGS sequence"/>
</dbReference>
<feature type="binding site" evidence="2">
    <location>
        <begin position="235"/>
        <end position="236"/>
    </location>
    <ligand>
        <name>FAD</name>
        <dbReference type="ChEBI" id="CHEBI:57692"/>
    </ligand>
</feature>
<dbReference type="InterPro" id="IPR029035">
    <property type="entry name" value="DHS-like_NAD/FAD-binding_dom"/>
</dbReference>
<dbReference type="PANTHER" id="PTHR43153:SF1">
    <property type="entry name" value="ELECTRON TRANSFER FLAVOPROTEIN SUBUNIT ALPHA, MITOCHONDRIAL"/>
    <property type="match status" value="1"/>
</dbReference>
<proteinExistence type="inferred from homology"/>
<organism evidence="4 5">
    <name type="scientific">Niallia taxi</name>
    <dbReference type="NCBI Taxonomy" id="2499688"/>
    <lineage>
        <taxon>Bacteria</taxon>
        <taxon>Bacillati</taxon>
        <taxon>Bacillota</taxon>
        <taxon>Bacilli</taxon>
        <taxon>Bacillales</taxon>
        <taxon>Bacillaceae</taxon>
        <taxon>Niallia</taxon>
    </lineage>
</organism>
<feature type="binding site" evidence="2">
    <location>
        <position position="210"/>
    </location>
    <ligand>
        <name>FAD</name>
        <dbReference type="ChEBI" id="CHEBI:57692"/>
    </ligand>
</feature>
<dbReference type="RefSeq" id="WP_127737124.1">
    <property type="nucleotide sequence ID" value="NZ_JARMUX010000010.1"/>
</dbReference>
<dbReference type="InterPro" id="IPR001308">
    <property type="entry name" value="ETF_a/FixB"/>
</dbReference>
<dbReference type="InterPro" id="IPR014730">
    <property type="entry name" value="ETF_a/b_N"/>
</dbReference>
<keyword evidence="5" id="KW-1185">Reference proteome</keyword>
<comment type="caution">
    <text evidence="4">The sequence shown here is derived from an EMBL/GenBank/DDBJ whole genome shotgun (WGS) entry which is preliminary data.</text>
</comment>
<dbReference type="Gene3D" id="3.40.50.620">
    <property type="entry name" value="HUPs"/>
    <property type="match status" value="1"/>
</dbReference>
<comment type="similarity">
    <text evidence="1">Belongs to the ETF alpha-subunit/FixB family.</text>
</comment>
<accession>A0A3S2UGH6</accession>
<feature type="binding site" evidence="2">
    <location>
        <position position="287"/>
    </location>
    <ligand>
        <name>FAD</name>
        <dbReference type="ChEBI" id="CHEBI:57692"/>
    </ligand>
</feature>
<dbReference type="InterPro" id="IPR014729">
    <property type="entry name" value="Rossmann-like_a/b/a_fold"/>
</dbReference>
<dbReference type="SUPFAM" id="SSF52467">
    <property type="entry name" value="DHS-like NAD/FAD-binding domain"/>
    <property type="match status" value="1"/>
</dbReference>
<reference evidence="4 5" key="1">
    <citation type="submission" date="2019-01" db="EMBL/GenBank/DDBJ databases">
        <title>Bacillus sp. M5HDSG1-1, whole genome shotgun sequence.</title>
        <authorList>
            <person name="Tuo L."/>
        </authorList>
    </citation>
    <scope>NUCLEOTIDE SEQUENCE [LARGE SCALE GENOMIC DNA]</scope>
    <source>
        <strain evidence="4 5">M5HDSG1-1</strain>
    </source>
</reference>
<evidence type="ECO:0000313" key="5">
    <source>
        <dbReference type="Proteomes" id="UP000288024"/>
    </source>
</evidence>
<dbReference type="GeneID" id="87616032"/>
<dbReference type="EMBL" id="RZTZ01000002">
    <property type="protein sequence ID" value="RVT65003.1"/>
    <property type="molecule type" value="Genomic_DNA"/>
</dbReference>
<keyword evidence="2" id="KW-0274">FAD</keyword>
<dbReference type="SMART" id="SM00893">
    <property type="entry name" value="ETF"/>
    <property type="match status" value="1"/>
</dbReference>
<evidence type="ECO:0000313" key="4">
    <source>
        <dbReference type="EMBL" id="RVT65003.1"/>
    </source>
</evidence>
<dbReference type="InterPro" id="IPR014731">
    <property type="entry name" value="ETF_asu_C"/>
</dbReference>
<dbReference type="Pfam" id="PF00766">
    <property type="entry name" value="ETF_alpha"/>
    <property type="match status" value="1"/>
</dbReference>
<evidence type="ECO:0000256" key="2">
    <source>
        <dbReference type="PIRSR" id="PIRSR000089-1"/>
    </source>
</evidence>
<feature type="binding site" evidence="2">
    <location>
        <begin position="266"/>
        <end position="273"/>
    </location>
    <ligand>
        <name>FAD</name>
        <dbReference type="ChEBI" id="CHEBI:57692"/>
    </ligand>
</feature>
<gene>
    <name evidence="4" type="ORF">EM808_05695</name>
</gene>
<dbReference type="PANTHER" id="PTHR43153">
    <property type="entry name" value="ELECTRON TRANSFER FLAVOPROTEIN ALPHA"/>
    <property type="match status" value="1"/>
</dbReference>
<dbReference type="PIRSF" id="PIRSF000089">
    <property type="entry name" value="Electra_flavoP_a"/>
    <property type="match status" value="1"/>
</dbReference>
<evidence type="ECO:0000259" key="3">
    <source>
        <dbReference type="SMART" id="SM00893"/>
    </source>
</evidence>
<protein>
    <submittedName>
        <fullName evidence="4">Electron transfer flavoprotein subunit alpha/FixB family protein</fullName>
    </submittedName>
</protein>
<keyword evidence="2" id="KW-0285">Flavoprotein</keyword>
<evidence type="ECO:0000256" key="1">
    <source>
        <dbReference type="ARBA" id="ARBA00005817"/>
    </source>
</evidence>
<comment type="cofactor">
    <cofactor evidence="2">
        <name>FAD</name>
        <dbReference type="ChEBI" id="CHEBI:57692"/>
    </cofactor>
    <text evidence="2">Binds 1 FAD per dimer.</text>
</comment>
<dbReference type="Gene3D" id="3.40.50.1220">
    <property type="entry name" value="TPP-binding domain"/>
    <property type="match status" value="1"/>
</dbReference>
<dbReference type="Pfam" id="PF01012">
    <property type="entry name" value="ETF"/>
    <property type="match status" value="1"/>
</dbReference>
<dbReference type="SUPFAM" id="SSF52402">
    <property type="entry name" value="Adenine nucleotide alpha hydrolases-like"/>
    <property type="match status" value="1"/>
</dbReference>
<feature type="binding site" evidence="2">
    <location>
        <begin position="249"/>
        <end position="253"/>
    </location>
    <ligand>
        <name>FAD</name>
        <dbReference type="ChEBI" id="CHEBI:57692"/>
    </ligand>
</feature>